<evidence type="ECO:0000313" key="3">
    <source>
        <dbReference type="EMBL" id="KAG4413294.1"/>
    </source>
</evidence>
<feature type="compositionally biased region" description="Polar residues" evidence="2">
    <location>
        <begin position="199"/>
        <end position="219"/>
    </location>
</feature>
<reference evidence="3" key="1">
    <citation type="submission" date="2021-02" db="EMBL/GenBank/DDBJ databases">
        <title>Genome sequence Cadophora malorum strain M34.</title>
        <authorList>
            <person name="Stefanovic E."/>
            <person name="Vu D."/>
            <person name="Scully C."/>
            <person name="Dijksterhuis J."/>
            <person name="Roader J."/>
            <person name="Houbraken J."/>
        </authorList>
    </citation>
    <scope>NUCLEOTIDE SEQUENCE</scope>
    <source>
        <strain evidence="3">M34</strain>
    </source>
</reference>
<proteinExistence type="predicted"/>
<evidence type="ECO:0000313" key="4">
    <source>
        <dbReference type="Proteomes" id="UP000664132"/>
    </source>
</evidence>
<comment type="caution">
    <text evidence="3">The sequence shown here is derived from an EMBL/GenBank/DDBJ whole genome shotgun (WGS) entry which is preliminary data.</text>
</comment>
<gene>
    <name evidence="3" type="ORF">IFR04_013585</name>
</gene>
<evidence type="ECO:0000256" key="1">
    <source>
        <dbReference type="SAM" id="Coils"/>
    </source>
</evidence>
<feature type="region of interest" description="Disordered" evidence="2">
    <location>
        <begin position="149"/>
        <end position="253"/>
    </location>
</feature>
<feature type="compositionally biased region" description="Polar residues" evidence="2">
    <location>
        <begin position="161"/>
        <end position="183"/>
    </location>
</feature>
<name>A0A8H7W736_9HELO</name>
<dbReference type="AlphaFoldDB" id="A0A8H7W736"/>
<sequence length="253" mass="28256">MEYETSFDYAGNLLNANSYLDDNLLTLSMSNASNYDFSDILNFSPLVDELQKVMEAEEKEQMIKKRQENHSIWNQVALVQDELDSFRTFTHGIGSHCHSDDHKIAVKTGLETIMKTAAKLQDQIDECNQRRAQISQGLLMQRSFSGYVQQDSIQEGPGPTYDSQSPAMSPQNSTGLSEQTLSPPSRRRSSYATRRLDTDFTNGNKITRKGSNTSSTEPNSAVGFDSPPGPKKDSPVADETIEIPLHEDEELLP</sequence>
<dbReference type="OrthoDB" id="3576125at2759"/>
<evidence type="ECO:0000256" key="2">
    <source>
        <dbReference type="SAM" id="MobiDB-lite"/>
    </source>
</evidence>
<protein>
    <submittedName>
        <fullName evidence="3">Uncharacterized protein</fullName>
    </submittedName>
</protein>
<organism evidence="3 4">
    <name type="scientific">Cadophora malorum</name>
    <dbReference type="NCBI Taxonomy" id="108018"/>
    <lineage>
        <taxon>Eukaryota</taxon>
        <taxon>Fungi</taxon>
        <taxon>Dikarya</taxon>
        <taxon>Ascomycota</taxon>
        <taxon>Pezizomycotina</taxon>
        <taxon>Leotiomycetes</taxon>
        <taxon>Helotiales</taxon>
        <taxon>Ploettnerulaceae</taxon>
        <taxon>Cadophora</taxon>
    </lineage>
</organism>
<dbReference type="EMBL" id="JAFJYH010000323">
    <property type="protein sequence ID" value="KAG4413294.1"/>
    <property type="molecule type" value="Genomic_DNA"/>
</dbReference>
<keyword evidence="4" id="KW-1185">Reference proteome</keyword>
<keyword evidence="1" id="KW-0175">Coiled coil</keyword>
<feature type="coiled-coil region" evidence="1">
    <location>
        <begin position="110"/>
        <end position="137"/>
    </location>
</feature>
<dbReference type="Proteomes" id="UP000664132">
    <property type="component" value="Unassembled WGS sequence"/>
</dbReference>
<accession>A0A8H7W736</accession>